<dbReference type="InterPro" id="IPR003615">
    <property type="entry name" value="HNH_nuc"/>
</dbReference>
<dbReference type="Pfam" id="PF13391">
    <property type="entry name" value="HNH_2"/>
    <property type="match status" value="1"/>
</dbReference>
<protein>
    <submittedName>
        <fullName evidence="2">HNH endonuclease</fullName>
    </submittedName>
</protein>
<dbReference type="GO" id="GO:0004519">
    <property type="term" value="F:endonuclease activity"/>
    <property type="evidence" value="ECO:0007669"/>
    <property type="project" value="UniProtKB-KW"/>
</dbReference>
<evidence type="ECO:0000259" key="1">
    <source>
        <dbReference type="Pfam" id="PF13391"/>
    </source>
</evidence>
<gene>
    <name evidence="2" type="ORF">DmAi_19260</name>
</gene>
<accession>A0A6V8I9W8</accession>
<dbReference type="Proteomes" id="UP000548726">
    <property type="component" value="Unassembled WGS sequence"/>
</dbReference>
<keyword evidence="2" id="KW-0255">Endonuclease</keyword>
<evidence type="ECO:0000313" key="2">
    <source>
        <dbReference type="EMBL" id="GFE93867.1"/>
    </source>
</evidence>
<reference evidence="2 3" key="1">
    <citation type="journal article" date="2020" name="Cell Rep.">
        <title>Local necrotic cells trigger systemic immune activation via gut microbiome dysbiosis in Drosophila.</title>
        <authorList>
            <person name="Kosakamoto H."/>
            <person name="Yamauchi T."/>
            <person name="Akuzawa-Tokita Y."/>
            <person name="Nishimura K."/>
            <person name="Soga T."/>
            <person name="Murakami T."/>
            <person name="Mori H."/>
            <person name="Yamamoto K."/>
            <person name="Miyazaki R."/>
            <person name="Koto A."/>
            <person name="Miura M."/>
            <person name="Obata F."/>
        </authorList>
    </citation>
    <scope>NUCLEOTIDE SEQUENCE [LARGE SCALE GENOMIC DNA]</scope>
    <source>
        <strain evidence="2 3">Ai</strain>
    </source>
</reference>
<dbReference type="OrthoDB" id="9811869at2"/>
<sequence>MRYWWVNQNQTYKQEIEGGFLWSPKRRKDGGRNHFYDTMTEVQPGDLVLSFCDTQIKAVGIAQGPVESASKPELGRVGDQWSDEGWLVPVEFEVTERPVRPKDFIDELTPHLATKYAPLQPNGNGNQGVYLTEVSEEFAQVLLGKMGLSVSKIVATEPVDEAGEVADEQAQTAVMGRTDIGETQKQQLVLARRGQGVFKANVRLNERRCRITGVSDPRFLIASHIKPWRDCTDQEKLDGCNGLLLSPHVDRLFDRGLISFANDGTLLKSAMLPPEVWSAWGLDNIINVGAFTNVQTTYLAQHREAIFKG</sequence>
<keyword evidence="3" id="KW-1185">Reference proteome</keyword>
<feature type="domain" description="HNH nuclease" evidence="1">
    <location>
        <begin position="209"/>
        <end position="260"/>
    </location>
</feature>
<dbReference type="EMBL" id="BLJP01000007">
    <property type="protein sequence ID" value="GFE93867.1"/>
    <property type="molecule type" value="Genomic_DNA"/>
</dbReference>
<dbReference type="RefSeq" id="WP_086654462.1">
    <property type="nucleotide sequence ID" value="NZ_BLJP01000007.1"/>
</dbReference>
<name>A0A6V8I9W8_9PROT</name>
<comment type="caution">
    <text evidence="2">The sequence shown here is derived from an EMBL/GenBank/DDBJ whole genome shotgun (WGS) entry which is preliminary data.</text>
</comment>
<keyword evidence="2" id="KW-0540">Nuclease</keyword>
<evidence type="ECO:0000313" key="3">
    <source>
        <dbReference type="Proteomes" id="UP000548726"/>
    </source>
</evidence>
<organism evidence="2 3">
    <name type="scientific">Acetobacter persici</name>
    <dbReference type="NCBI Taxonomy" id="1076596"/>
    <lineage>
        <taxon>Bacteria</taxon>
        <taxon>Pseudomonadati</taxon>
        <taxon>Pseudomonadota</taxon>
        <taxon>Alphaproteobacteria</taxon>
        <taxon>Acetobacterales</taxon>
        <taxon>Acetobacteraceae</taxon>
        <taxon>Acetobacter</taxon>
    </lineage>
</organism>
<keyword evidence="2" id="KW-0378">Hydrolase</keyword>
<proteinExistence type="predicted"/>
<dbReference type="AlphaFoldDB" id="A0A6V8I9W8"/>